<reference evidence="15 16" key="1">
    <citation type="submission" date="2017-02" db="EMBL/GenBank/DDBJ databases">
        <authorList>
            <person name="Peterson S.W."/>
        </authorList>
    </citation>
    <scope>NUCLEOTIDE SEQUENCE [LARGE SCALE GENOMIC DNA]</scope>
    <source>
        <strain evidence="15 16">DSM 21481</strain>
    </source>
</reference>
<keyword evidence="16" id="KW-1185">Reference proteome</keyword>
<dbReference type="GO" id="GO:0071333">
    <property type="term" value="P:cellular response to glucose stimulus"/>
    <property type="evidence" value="ECO:0007669"/>
    <property type="project" value="TreeGrafter"/>
</dbReference>
<keyword evidence="15" id="KW-0418">Kinase</keyword>
<feature type="compositionally biased region" description="Low complexity" evidence="12">
    <location>
        <begin position="33"/>
        <end position="45"/>
    </location>
</feature>
<feature type="domain" description="Phosphoenolpyruvate carboxykinase GTP-utilising N-terminal" evidence="14">
    <location>
        <begin position="54"/>
        <end position="273"/>
    </location>
</feature>
<feature type="binding site" evidence="11">
    <location>
        <position position="261"/>
    </location>
    <ligand>
        <name>Mn(2+)</name>
        <dbReference type="ChEBI" id="CHEBI:29035"/>
    </ligand>
</feature>
<dbReference type="GO" id="GO:0033993">
    <property type="term" value="P:response to lipid"/>
    <property type="evidence" value="ECO:0007669"/>
    <property type="project" value="TreeGrafter"/>
</dbReference>
<feature type="binding site" evidence="11">
    <location>
        <position position="303"/>
    </location>
    <ligand>
        <name>substrate</name>
    </ligand>
</feature>
<comment type="subunit">
    <text evidence="3 11">Monomer.</text>
</comment>
<dbReference type="PROSITE" id="PS00505">
    <property type="entry name" value="PEPCK_GTP"/>
    <property type="match status" value="1"/>
</dbReference>
<dbReference type="InterPro" id="IPR008210">
    <property type="entry name" value="PEP_carboxykinase_N"/>
</dbReference>
<evidence type="ECO:0000256" key="3">
    <source>
        <dbReference type="ARBA" id="ARBA00011245"/>
    </source>
</evidence>
<dbReference type="FunFam" id="3.40.449.10:FF:000005">
    <property type="entry name" value="Phosphoenolpyruvate carboxykinase [GTP]"/>
    <property type="match status" value="1"/>
</dbReference>
<dbReference type="PANTHER" id="PTHR11561">
    <property type="entry name" value="PHOSPHOENOLPYRUVATE CARBOXYKINASE"/>
    <property type="match status" value="1"/>
</dbReference>
<evidence type="ECO:0000256" key="12">
    <source>
        <dbReference type="SAM" id="MobiDB-lite"/>
    </source>
</evidence>
<evidence type="ECO:0000256" key="1">
    <source>
        <dbReference type="ARBA" id="ARBA00004742"/>
    </source>
</evidence>
<keyword evidence="8 11" id="KW-0342">GTP-binding</keyword>
<dbReference type="Pfam" id="PF00821">
    <property type="entry name" value="PEPCK_GTP"/>
    <property type="match status" value="1"/>
</dbReference>
<accession>A0A1T5J4X2</accession>
<dbReference type="UniPathway" id="UPA00138"/>
<dbReference type="EC" id="4.1.1.32" evidence="11"/>
<gene>
    <name evidence="11" type="primary">pckG</name>
    <name evidence="15" type="ORF">SAMN04324258_1035</name>
</gene>
<dbReference type="GO" id="GO:0030145">
    <property type="term" value="F:manganese ion binding"/>
    <property type="evidence" value="ECO:0007669"/>
    <property type="project" value="UniProtKB-UniRule"/>
</dbReference>
<protein>
    <recommendedName>
        <fullName evidence="11">Phosphoenolpyruvate carboxykinase [GTP]</fullName>
        <shortName evidence="11">PEP carboxykinase</shortName>
        <shortName evidence="11">PEPCK</shortName>
        <ecNumber evidence="11">4.1.1.32</ecNumber>
    </recommendedName>
    <alternativeName>
        <fullName evidence="11">GTP-dependent phosphoenolpyruvate carboxykinase</fullName>
        <shortName evidence="11">GTP-PEPCK</shortName>
    </alternativeName>
</protein>
<keyword evidence="11" id="KW-0963">Cytoplasm</keyword>
<keyword evidence="4 11" id="KW-0312">Gluconeogenesis</keyword>
<name>A0A1T5J4X2_9MICO</name>
<dbReference type="Gene3D" id="3.40.449.10">
    <property type="entry name" value="Phosphoenolpyruvate Carboxykinase, domain 1"/>
    <property type="match status" value="1"/>
</dbReference>
<evidence type="ECO:0000256" key="2">
    <source>
        <dbReference type="ARBA" id="ARBA00005796"/>
    </source>
</evidence>
<keyword evidence="15" id="KW-0808">Transferase</keyword>
<comment type="similarity">
    <text evidence="2 11">Belongs to the phosphoenolpyruvate carboxykinase [GTP] family.</text>
</comment>
<dbReference type="RefSeq" id="WP_079572100.1">
    <property type="nucleotide sequence ID" value="NZ_FUZQ01000002.1"/>
</dbReference>
<feature type="binding site" evidence="11">
    <location>
        <position position="328"/>
    </location>
    <ligand>
        <name>Mn(2+)</name>
        <dbReference type="ChEBI" id="CHEBI:29035"/>
    </ligand>
</feature>
<evidence type="ECO:0000256" key="11">
    <source>
        <dbReference type="HAMAP-Rule" id="MF_00452"/>
    </source>
</evidence>
<evidence type="ECO:0000256" key="4">
    <source>
        <dbReference type="ARBA" id="ARBA00022432"/>
    </source>
</evidence>
<comment type="cofactor">
    <cofactor evidence="11">
        <name>Mn(2+)</name>
        <dbReference type="ChEBI" id="CHEBI:29035"/>
    </cofactor>
    <text evidence="11">Binds 1 Mn(2+) ion per subunit.</text>
</comment>
<keyword evidence="9 11" id="KW-0464">Manganese</keyword>
<dbReference type="NCBIfam" id="NF003253">
    <property type="entry name" value="PRK04210.1"/>
    <property type="match status" value="1"/>
</dbReference>
<evidence type="ECO:0000259" key="13">
    <source>
        <dbReference type="Pfam" id="PF00821"/>
    </source>
</evidence>
<evidence type="ECO:0000313" key="15">
    <source>
        <dbReference type="EMBL" id="SKC46426.1"/>
    </source>
</evidence>
<feature type="binding site" evidence="11">
    <location>
        <position position="451"/>
    </location>
    <ligand>
        <name>GTP</name>
        <dbReference type="ChEBI" id="CHEBI:37565"/>
    </ligand>
</feature>
<dbReference type="GO" id="GO:0006107">
    <property type="term" value="P:oxaloacetate metabolic process"/>
    <property type="evidence" value="ECO:0007669"/>
    <property type="project" value="TreeGrafter"/>
</dbReference>
<feature type="binding site" evidence="11">
    <location>
        <position position="281"/>
    </location>
    <ligand>
        <name>Mn(2+)</name>
        <dbReference type="ChEBI" id="CHEBI:29035"/>
    </ligand>
</feature>
<comment type="pathway">
    <text evidence="1 11">Carbohydrate biosynthesis; gluconeogenesis.</text>
</comment>
<dbReference type="GO" id="GO:0005829">
    <property type="term" value="C:cytosol"/>
    <property type="evidence" value="ECO:0007669"/>
    <property type="project" value="TreeGrafter"/>
</dbReference>
<evidence type="ECO:0000256" key="6">
    <source>
        <dbReference type="ARBA" id="ARBA00022741"/>
    </source>
</evidence>
<proteinExistence type="inferred from homology"/>
<dbReference type="AlphaFoldDB" id="A0A1T5J4X2"/>
<dbReference type="InterPro" id="IPR008209">
    <property type="entry name" value="PEP_carboxykinase_GTP"/>
</dbReference>
<sequence length="645" mass="69827">MTFTANPRRTRLAIAELAPDALAPGTTAPREQAGAASSRTAAAPRRSGRDARAWVRQVAELTQPDEIVWCDGSAAEKQRLLDGLVEAGTLVRLDETKRPNSYLARSNPSDVARVESRTFICSEREEDAGPTNNWRAPAQMRAELDDVFAGSMRGRTMYVVPFSMGPVGGPISQVGIEITDSPYVVVSMHVMTRVSSAVLDLIDGGQQWVPAVHSVGAPLADGEADVPWPCNDTKYIVHYPETREIWSYGSGYGGNALLGKKCFALRIASAMARDEGWLAEHMLLIRVTSPEQRRYHLAAAFPSACGKTNLAMLRPTIPGWTVETIGDDIVWMRPGPDGRLRAINPEAGFFGVAPGTGVETNPTAIDTLSHDVIFTNVALTDDGDVWWEGLTPEPPAHLVDWQGNDWTPDSDTPAAHPNSRFTVAAAQCPSIADSWEDPAGVPVDAVIFGGRRATNVPLVAQATSWDHGVFMGATISSERTAAAEGTVGELRRDPFAMMPFCGYNMADHWSHWLAVGRGLDADKRPKVFQVNWFRKGADGSFLWPGFGENSRVVEWVVTQLDRARGLRTDAGAVHSPVGLLPAPGALRTDGLDLSDDDLVALFDVPAEAWLAEAALTGEFFDTFAGRVPDQLWAQLSLLRERLGAA</sequence>
<dbReference type="SUPFAM" id="SSF68923">
    <property type="entry name" value="PEP carboxykinase N-terminal domain"/>
    <property type="match status" value="1"/>
</dbReference>
<comment type="subcellular location">
    <subcellularLocation>
        <location evidence="11">Cytoplasm</location>
    </subcellularLocation>
</comment>
<dbReference type="GO" id="GO:0006094">
    <property type="term" value="P:gluconeogenesis"/>
    <property type="evidence" value="ECO:0007669"/>
    <property type="project" value="UniProtKB-UniRule"/>
</dbReference>
<dbReference type="GO" id="GO:0005525">
    <property type="term" value="F:GTP binding"/>
    <property type="evidence" value="ECO:0007669"/>
    <property type="project" value="UniProtKB-UniRule"/>
</dbReference>
<dbReference type="InterPro" id="IPR035078">
    <property type="entry name" value="PEP_carboxykinase_GTP_N"/>
</dbReference>
<dbReference type="PANTHER" id="PTHR11561:SF0">
    <property type="entry name" value="PHOSPHOENOLPYRUVATE CARBOXYKINASE [GTP]-RELATED"/>
    <property type="match status" value="1"/>
</dbReference>
<dbReference type="InterPro" id="IPR013035">
    <property type="entry name" value="PEP_carboxykinase_C"/>
</dbReference>
<keyword evidence="15" id="KW-0670">Pyruvate</keyword>
<feature type="binding site" evidence="11">
    <location>
        <begin position="546"/>
        <end position="549"/>
    </location>
    <ligand>
        <name>GTP</name>
        <dbReference type="ChEBI" id="CHEBI:37565"/>
    </ligand>
</feature>
<dbReference type="Gene3D" id="2.170.8.10">
    <property type="entry name" value="Phosphoenolpyruvate Carboxykinase, domain 2"/>
    <property type="match status" value="1"/>
</dbReference>
<dbReference type="GO" id="GO:0019543">
    <property type="term" value="P:propionate catabolic process"/>
    <property type="evidence" value="ECO:0007669"/>
    <property type="project" value="TreeGrafter"/>
</dbReference>
<organism evidence="15 16">
    <name type="scientific">Krasilnikoviella flava</name>
    <dbReference type="NCBI Taxonomy" id="526729"/>
    <lineage>
        <taxon>Bacteria</taxon>
        <taxon>Bacillati</taxon>
        <taxon>Actinomycetota</taxon>
        <taxon>Actinomycetes</taxon>
        <taxon>Micrococcales</taxon>
        <taxon>Promicromonosporaceae</taxon>
        <taxon>Krasilnikoviella</taxon>
    </lineage>
</organism>
<keyword evidence="10 11" id="KW-0456">Lyase</keyword>
<comment type="function">
    <text evidence="11">Catalyzes the conversion of oxaloacetate (OAA) to phosphoenolpyruvate (PEP), the rate-limiting step in the metabolic pathway that produces glucose from lactate and other precursors derived from the citric acid cycle.</text>
</comment>
<evidence type="ECO:0000256" key="9">
    <source>
        <dbReference type="ARBA" id="ARBA00023211"/>
    </source>
</evidence>
<dbReference type="SUPFAM" id="SSF53795">
    <property type="entry name" value="PEP carboxykinase-like"/>
    <property type="match status" value="1"/>
</dbReference>
<dbReference type="GO" id="GO:0042594">
    <property type="term" value="P:response to starvation"/>
    <property type="evidence" value="ECO:0007669"/>
    <property type="project" value="TreeGrafter"/>
</dbReference>
<dbReference type="EMBL" id="FUZQ01000002">
    <property type="protein sequence ID" value="SKC46426.1"/>
    <property type="molecule type" value="Genomic_DNA"/>
</dbReference>
<feature type="domain" description="Phosphoenolpyruvate carboxykinase C-terminal P-loop" evidence="13">
    <location>
        <begin position="277"/>
        <end position="641"/>
    </location>
</feature>
<evidence type="ECO:0000256" key="7">
    <source>
        <dbReference type="ARBA" id="ARBA00022793"/>
    </source>
</evidence>
<dbReference type="InterPro" id="IPR018091">
    <property type="entry name" value="PEP_carboxykin_GTP_CS"/>
</dbReference>
<feature type="region of interest" description="Disordered" evidence="12">
    <location>
        <begin position="20"/>
        <end position="51"/>
    </location>
</feature>
<feature type="binding site" evidence="11">
    <location>
        <begin position="304"/>
        <end position="309"/>
    </location>
    <ligand>
        <name>GTP</name>
        <dbReference type="ChEBI" id="CHEBI:37565"/>
    </ligand>
</feature>
<evidence type="ECO:0000256" key="10">
    <source>
        <dbReference type="ARBA" id="ARBA00023239"/>
    </source>
</evidence>
<dbReference type="Proteomes" id="UP000189777">
    <property type="component" value="Unassembled WGS sequence"/>
</dbReference>
<keyword evidence="7 11" id="KW-0210">Decarboxylase</keyword>
<dbReference type="Pfam" id="PF17297">
    <property type="entry name" value="PEPCK_N"/>
    <property type="match status" value="1"/>
</dbReference>
<evidence type="ECO:0000313" key="16">
    <source>
        <dbReference type="Proteomes" id="UP000189777"/>
    </source>
</evidence>
<feature type="binding site" evidence="11">
    <location>
        <begin position="252"/>
        <end position="254"/>
    </location>
    <ligand>
        <name>substrate</name>
    </ligand>
</feature>
<feature type="binding site" evidence="11">
    <location>
        <position position="420"/>
    </location>
    <ligand>
        <name>GTP</name>
        <dbReference type="ChEBI" id="CHEBI:37565"/>
    </ligand>
</feature>
<dbReference type="GO" id="GO:0004613">
    <property type="term" value="F:phosphoenolpyruvate carboxykinase (GTP) activity"/>
    <property type="evidence" value="ECO:0007669"/>
    <property type="project" value="UniProtKB-UniRule"/>
</dbReference>
<dbReference type="GO" id="GO:0046327">
    <property type="term" value="P:glycerol biosynthetic process from pyruvate"/>
    <property type="evidence" value="ECO:0007669"/>
    <property type="project" value="TreeGrafter"/>
</dbReference>
<evidence type="ECO:0000259" key="14">
    <source>
        <dbReference type="Pfam" id="PF17297"/>
    </source>
</evidence>
<feature type="binding site" evidence="11">
    <location>
        <position position="113"/>
    </location>
    <ligand>
        <name>substrate</name>
    </ligand>
</feature>
<keyword evidence="5 11" id="KW-0479">Metal-binding</keyword>
<dbReference type="CDD" id="cd00819">
    <property type="entry name" value="PEPCK_GTP"/>
    <property type="match status" value="1"/>
</dbReference>
<comment type="catalytic activity">
    <reaction evidence="11">
        <text>oxaloacetate + GTP = phosphoenolpyruvate + GDP + CO2</text>
        <dbReference type="Rhea" id="RHEA:10388"/>
        <dbReference type="ChEBI" id="CHEBI:16452"/>
        <dbReference type="ChEBI" id="CHEBI:16526"/>
        <dbReference type="ChEBI" id="CHEBI:37565"/>
        <dbReference type="ChEBI" id="CHEBI:58189"/>
        <dbReference type="ChEBI" id="CHEBI:58702"/>
        <dbReference type="EC" id="4.1.1.32"/>
    </reaction>
</comment>
<evidence type="ECO:0000256" key="5">
    <source>
        <dbReference type="ARBA" id="ARBA00022723"/>
    </source>
</evidence>
<dbReference type="Gene3D" id="3.90.228.20">
    <property type="match status" value="1"/>
</dbReference>
<dbReference type="GO" id="GO:0016301">
    <property type="term" value="F:kinase activity"/>
    <property type="evidence" value="ECO:0007669"/>
    <property type="project" value="UniProtKB-KW"/>
</dbReference>
<dbReference type="HAMAP" id="MF_00452">
    <property type="entry name" value="PEPCK_GTP"/>
    <property type="match status" value="1"/>
</dbReference>
<dbReference type="STRING" id="526729.SAMN04324258_1035"/>
<dbReference type="PIRSF" id="PIRSF001348">
    <property type="entry name" value="PEP_carboxykinase_GTP"/>
    <property type="match status" value="1"/>
</dbReference>
<keyword evidence="6 11" id="KW-0547">Nucleotide-binding</keyword>
<dbReference type="OrthoDB" id="9758871at2"/>
<feature type="binding site" evidence="11">
    <location>
        <begin position="418"/>
        <end position="420"/>
    </location>
    <ligand>
        <name>substrate</name>
    </ligand>
</feature>
<feature type="active site" evidence="11">
    <location>
        <position position="305"/>
    </location>
</feature>
<dbReference type="InterPro" id="IPR035077">
    <property type="entry name" value="PEP_carboxykinase_GTP_C"/>
</dbReference>
<evidence type="ECO:0000256" key="8">
    <source>
        <dbReference type="ARBA" id="ARBA00023134"/>
    </source>
</evidence>